<gene>
    <name evidence="5" type="ORF">PoMZ_00855</name>
</gene>
<accession>A0A4P7N109</accession>
<evidence type="ECO:0000256" key="3">
    <source>
        <dbReference type="SAM" id="MobiDB-lite"/>
    </source>
</evidence>
<organism evidence="5 6">
    <name type="scientific">Pyricularia oryzae</name>
    <name type="common">Rice blast fungus</name>
    <name type="synonym">Magnaporthe oryzae</name>
    <dbReference type="NCBI Taxonomy" id="318829"/>
    <lineage>
        <taxon>Eukaryota</taxon>
        <taxon>Fungi</taxon>
        <taxon>Dikarya</taxon>
        <taxon>Ascomycota</taxon>
        <taxon>Pezizomycotina</taxon>
        <taxon>Sordariomycetes</taxon>
        <taxon>Sordariomycetidae</taxon>
        <taxon>Magnaporthales</taxon>
        <taxon>Pyriculariaceae</taxon>
        <taxon>Pyricularia</taxon>
    </lineage>
</organism>
<dbReference type="PANTHER" id="PTHR13900:SF0">
    <property type="entry name" value="TRANSCRIPTION INITIATION FACTOR TFIID SUBUNIT 1"/>
    <property type="match status" value="1"/>
</dbReference>
<feature type="compositionally biased region" description="Basic and acidic residues" evidence="3">
    <location>
        <begin position="159"/>
        <end position="168"/>
    </location>
</feature>
<dbReference type="GO" id="GO:0016251">
    <property type="term" value="F:RNA polymerase II general transcription initiation factor activity"/>
    <property type="evidence" value="ECO:0007669"/>
    <property type="project" value="InterPro"/>
</dbReference>
<feature type="compositionally biased region" description="Basic and acidic residues" evidence="3">
    <location>
        <begin position="1136"/>
        <end position="1148"/>
    </location>
</feature>
<feature type="domain" description="Transcription initiation factor TFIID subunit 1 histone acetyltransferase" evidence="4">
    <location>
        <begin position="437"/>
        <end position="900"/>
    </location>
</feature>
<keyword evidence="2" id="KW-0539">Nucleus</keyword>
<evidence type="ECO:0000256" key="2">
    <source>
        <dbReference type="ARBA" id="ARBA00023242"/>
    </source>
</evidence>
<dbReference type="EMBL" id="CP034205">
    <property type="protein sequence ID" value="QBZ55949.1"/>
    <property type="molecule type" value="Genomic_DNA"/>
</dbReference>
<feature type="compositionally biased region" description="Acidic residues" evidence="3">
    <location>
        <begin position="73"/>
        <end position="91"/>
    </location>
</feature>
<feature type="compositionally biased region" description="Acidic residues" evidence="3">
    <location>
        <begin position="113"/>
        <end position="127"/>
    </location>
</feature>
<dbReference type="GO" id="GO:0004402">
    <property type="term" value="F:histone acetyltransferase activity"/>
    <property type="evidence" value="ECO:0007669"/>
    <property type="project" value="InterPro"/>
</dbReference>
<dbReference type="InterPro" id="IPR022591">
    <property type="entry name" value="TAF1_HAT_dom"/>
</dbReference>
<name>A0A4P7N109_PYROR</name>
<dbReference type="Proteomes" id="UP000294847">
    <property type="component" value="Chromosome 2"/>
</dbReference>
<protein>
    <recommendedName>
        <fullName evidence="4">Transcription initiation factor TFIID subunit 1 histone acetyltransferase domain-containing protein</fullName>
    </recommendedName>
</protein>
<dbReference type="InterPro" id="IPR040240">
    <property type="entry name" value="TAF1"/>
</dbReference>
<dbReference type="GO" id="GO:0017025">
    <property type="term" value="F:TBP-class protein binding"/>
    <property type="evidence" value="ECO:0007669"/>
    <property type="project" value="InterPro"/>
</dbReference>
<evidence type="ECO:0000256" key="1">
    <source>
        <dbReference type="ARBA" id="ARBA00004123"/>
    </source>
</evidence>
<feature type="region of interest" description="Disordered" evidence="3">
    <location>
        <begin position="40"/>
        <end position="181"/>
    </location>
</feature>
<sequence>MTEKDAAKPDPEASAAPGATPPASDDDWERQKLADNETMRKLLDQDSNGQVNILPQEYMNEDYTFDQSGKADDAEDFEDISDDDLPEEEETAGTQTASAELPGLTDDGGTSNDNDDLWGEGEGDGDADLGPSSPLIGAPSSPPPEAADDADADTMDTSPDAKEREDSAPYKPSDFDINFPTADYSLNQDPSIPAVAQTELELVKSVWPTFDTGTQFDWNRLLPPKKATWVGKKPTRAPKPLAPTKLSLDLEVDQEKTFRVPGPAAGTTRQKIRDAEAKGLVSCLVPEPIEEADITIFSRELDDDNETVGGFTLADIETICFDFESMIDAGQPISPPLTPTLNAHGDDEDDWDKMFLDSQPAAKRRKIEVERGLPRIPRFVAPSFDQFEEATARAAKRVHLDFADPHLLIEEQTVKHRKLNNTKAANGRLGRNALSRFNFANDEQYENLKLNHKHKVRATIGNMAVEHSIPAIKLLWPYYSVKPEAIQPYDYHRPLLQTNKGAGDWVRFSQPTKRKRKIEKNRKVQETFSSSKDLTLNDNSYVVLFEYSEQIPTVLSKFGMGNKIVNHARKRINTEDESSVVDKKVYELGEENILTTEDKSPFSTFGRVEQGEVVPTLTNAMYHAPIFKHQPRKTDFILGRSTTGKEGPFYYLRKIDHLYVVGQNFPSMEVPGPHSRKVTTLSKNRMKMIAYRLIHSKGAVELPEMTKHVKGSTDPQNRQKLKEFLSYDKNIKAWKIKESDTLLDKDSIDKMIKPEDVCLNDAHQVGAGELLINGYTVSKVEENDHDLDDGNEQSFAKSMSPWNTTKAFIDACAGKAMVRLRGPGDPTGHGLGFSFIKTSMKGGYMEALQKDRGPGNTANDAMTIEAQRKDANGHSYNVKQQEELYNKEIGEIWTKQKMTLSDPMEHDDEDMQKMDDEDDRFYGNGNASANASFAQSGNFGGSQAPASSIMPPTPGGIGGSTVIDDKTSVFSRRSATEIGGASGVGGGRKKMLKIYRRIADGSEETVEMVFDEKVMKRYIDQRREARSNEIDVFSENIGFTNDEEYNAAMIQRINQEQARLIRNKERRLQREKSKSKLGPSVAAARASTPSGGPNDPDSPAPSIEKGAGAPAGGTSRKCANCGQVGHIKTNKKYRRPSHDDPAPPRHNPDTPLTFIYYTCRRCVLKLLNRRKGNKVSASAVACAH</sequence>
<evidence type="ECO:0000313" key="6">
    <source>
        <dbReference type="Proteomes" id="UP000294847"/>
    </source>
</evidence>
<feature type="compositionally biased region" description="Low complexity" evidence="3">
    <location>
        <begin position="12"/>
        <end position="23"/>
    </location>
</feature>
<dbReference type="PANTHER" id="PTHR13900">
    <property type="entry name" value="TRANSCRIPTION INITIATION FACTOR TFIID"/>
    <property type="match status" value="1"/>
</dbReference>
<dbReference type="GO" id="GO:0005669">
    <property type="term" value="C:transcription factor TFIID complex"/>
    <property type="evidence" value="ECO:0007669"/>
    <property type="project" value="InterPro"/>
</dbReference>
<evidence type="ECO:0000313" key="5">
    <source>
        <dbReference type="EMBL" id="QBZ55949.1"/>
    </source>
</evidence>
<proteinExistence type="predicted"/>
<feature type="compositionally biased region" description="Basic and acidic residues" evidence="3">
    <location>
        <begin position="1"/>
        <end position="11"/>
    </location>
</feature>
<dbReference type="AlphaFoldDB" id="A0A4P7N109"/>
<comment type="subcellular location">
    <subcellularLocation>
        <location evidence="1">Nucleus</location>
    </subcellularLocation>
</comment>
<reference evidence="5 6" key="1">
    <citation type="journal article" date="2019" name="Mol. Biol. Evol.">
        <title>Blast fungal genomes show frequent chromosomal changes, gene gains and losses, and effector gene turnover.</title>
        <authorList>
            <person name="Gomez Luciano L.B."/>
            <person name="Jason Tsai I."/>
            <person name="Chuma I."/>
            <person name="Tosa Y."/>
            <person name="Chen Y.H."/>
            <person name="Li J.Y."/>
            <person name="Li M.Y."/>
            <person name="Jade Lu M.Y."/>
            <person name="Nakayashiki H."/>
            <person name="Li W.H."/>
        </authorList>
    </citation>
    <scope>NUCLEOTIDE SEQUENCE [LARGE SCALE GENOMIC DNA]</scope>
    <source>
        <strain evidence="5">MZ5-1-6</strain>
    </source>
</reference>
<evidence type="ECO:0000259" key="4">
    <source>
        <dbReference type="Pfam" id="PF12157"/>
    </source>
</evidence>
<feature type="region of interest" description="Disordered" evidence="3">
    <location>
        <begin position="1066"/>
        <end position="1150"/>
    </location>
</feature>
<feature type="region of interest" description="Disordered" evidence="3">
    <location>
        <begin position="1"/>
        <end position="28"/>
    </location>
</feature>
<dbReference type="GO" id="GO:0051123">
    <property type="term" value="P:RNA polymerase II preinitiation complex assembly"/>
    <property type="evidence" value="ECO:0007669"/>
    <property type="project" value="TreeGrafter"/>
</dbReference>
<dbReference type="Pfam" id="PF12157">
    <property type="entry name" value="DUF3591"/>
    <property type="match status" value="1"/>
</dbReference>